<protein>
    <submittedName>
        <fullName evidence="2">Uncharacterized protein</fullName>
    </submittedName>
</protein>
<sequence>MKNSNQNKKDISKYHKDKLGMDIPEDYFAKSKAAILNKVIKAEEPKQSVFWLKPMFAYPMAASIILALALTIWMHNESKPNEVQITNTKDMQLFDSDFLEDDFLVSSLMVPDAEMNHFLDSYIINNVLIEAEKSEQDLENIFMNSILIEDSLIDSYIDKSLIENIVL</sequence>
<organism evidence="2 3">
    <name type="scientific">Mariniflexile aquimaris</name>
    <dbReference type="NCBI Taxonomy" id="881009"/>
    <lineage>
        <taxon>Bacteria</taxon>
        <taxon>Pseudomonadati</taxon>
        <taxon>Bacteroidota</taxon>
        <taxon>Flavobacteriia</taxon>
        <taxon>Flavobacteriales</taxon>
        <taxon>Flavobacteriaceae</taxon>
        <taxon>Mariniflexile</taxon>
    </lineage>
</organism>
<keyword evidence="1" id="KW-1133">Transmembrane helix</keyword>
<accession>A0ABW3BUS9</accession>
<evidence type="ECO:0000256" key="1">
    <source>
        <dbReference type="SAM" id="Phobius"/>
    </source>
</evidence>
<keyword evidence="1" id="KW-0472">Membrane</keyword>
<dbReference type="EMBL" id="JBHTIB010000015">
    <property type="protein sequence ID" value="MFD0836895.1"/>
    <property type="molecule type" value="Genomic_DNA"/>
</dbReference>
<comment type="caution">
    <text evidence="2">The sequence shown here is derived from an EMBL/GenBank/DDBJ whole genome shotgun (WGS) entry which is preliminary data.</text>
</comment>
<reference evidence="3" key="1">
    <citation type="journal article" date="2019" name="Int. J. Syst. Evol. Microbiol.">
        <title>The Global Catalogue of Microorganisms (GCM) 10K type strain sequencing project: providing services to taxonomists for standard genome sequencing and annotation.</title>
        <authorList>
            <consortium name="The Broad Institute Genomics Platform"/>
            <consortium name="The Broad Institute Genome Sequencing Center for Infectious Disease"/>
            <person name="Wu L."/>
            <person name="Ma J."/>
        </authorList>
    </citation>
    <scope>NUCLEOTIDE SEQUENCE [LARGE SCALE GENOMIC DNA]</scope>
    <source>
        <strain evidence="3">CCUG 60529</strain>
    </source>
</reference>
<evidence type="ECO:0000313" key="2">
    <source>
        <dbReference type="EMBL" id="MFD0836895.1"/>
    </source>
</evidence>
<keyword evidence="3" id="KW-1185">Reference proteome</keyword>
<dbReference type="RefSeq" id="WP_379943304.1">
    <property type="nucleotide sequence ID" value="NZ_JBHTIB010000015.1"/>
</dbReference>
<gene>
    <name evidence="2" type="ORF">ACFQ0I_14040</name>
</gene>
<evidence type="ECO:0000313" key="3">
    <source>
        <dbReference type="Proteomes" id="UP001597011"/>
    </source>
</evidence>
<feature type="transmembrane region" description="Helical" evidence="1">
    <location>
        <begin position="56"/>
        <end position="74"/>
    </location>
</feature>
<proteinExistence type="predicted"/>
<dbReference type="Proteomes" id="UP001597011">
    <property type="component" value="Unassembled WGS sequence"/>
</dbReference>
<name>A0ABW3BUS9_9FLAO</name>
<keyword evidence="1" id="KW-0812">Transmembrane</keyword>